<protein>
    <recommendedName>
        <fullName evidence="1">HD-GYP domain-containing protein</fullName>
    </recommendedName>
</protein>
<proteinExistence type="predicted"/>
<dbReference type="Pfam" id="PF13487">
    <property type="entry name" value="HD_5"/>
    <property type="match status" value="1"/>
</dbReference>
<dbReference type="PROSITE" id="PS51832">
    <property type="entry name" value="HD_GYP"/>
    <property type="match status" value="1"/>
</dbReference>
<reference evidence="2" key="1">
    <citation type="submission" date="2018-05" db="EMBL/GenBank/DDBJ databases">
        <authorList>
            <person name="Lanie J.A."/>
            <person name="Ng W.-L."/>
            <person name="Kazmierczak K.M."/>
            <person name="Andrzejewski T.M."/>
            <person name="Davidsen T.M."/>
            <person name="Wayne K.J."/>
            <person name="Tettelin H."/>
            <person name="Glass J.I."/>
            <person name="Rusch D."/>
            <person name="Podicherti R."/>
            <person name="Tsui H.-C.T."/>
            <person name="Winkler M.E."/>
        </authorList>
    </citation>
    <scope>NUCLEOTIDE SEQUENCE</scope>
</reference>
<dbReference type="PANTHER" id="PTHR43155:SF2">
    <property type="entry name" value="CYCLIC DI-GMP PHOSPHODIESTERASE PA4108"/>
    <property type="match status" value="1"/>
</dbReference>
<dbReference type="SMART" id="SM00065">
    <property type="entry name" value="GAF"/>
    <property type="match status" value="1"/>
</dbReference>
<dbReference type="SUPFAM" id="SSF109604">
    <property type="entry name" value="HD-domain/PDEase-like"/>
    <property type="match status" value="2"/>
</dbReference>
<dbReference type="SUPFAM" id="SSF55781">
    <property type="entry name" value="GAF domain-like"/>
    <property type="match status" value="1"/>
</dbReference>
<dbReference type="AlphaFoldDB" id="A0A381RSV2"/>
<dbReference type="SMART" id="SM00471">
    <property type="entry name" value="HDc"/>
    <property type="match status" value="1"/>
</dbReference>
<dbReference type="Gene3D" id="1.10.3210.10">
    <property type="entry name" value="Hypothetical protein af1432"/>
    <property type="match status" value="2"/>
</dbReference>
<dbReference type="InterPro" id="IPR037522">
    <property type="entry name" value="HD_GYP_dom"/>
</dbReference>
<gene>
    <name evidence="2" type="ORF">METZ01_LOCUS47819</name>
</gene>
<dbReference type="PANTHER" id="PTHR43155">
    <property type="entry name" value="CYCLIC DI-GMP PHOSPHODIESTERASE PA4108-RELATED"/>
    <property type="match status" value="1"/>
</dbReference>
<evidence type="ECO:0000313" key="2">
    <source>
        <dbReference type="EMBL" id="SUZ94965.1"/>
    </source>
</evidence>
<feature type="domain" description="HD-GYP" evidence="1">
    <location>
        <begin position="306"/>
        <end position="521"/>
    </location>
</feature>
<dbReference type="Pfam" id="PF01590">
    <property type="entry name" value="GAF"/>
    <property type="match status" value="1"/>
</dbReference>
<sequence length="534" mass="60932">MTDQNKIKYLQEQIHRLSEIGVALSTEKNTDRLFEMILDEATRITKADGRTLYTVDENGNLRFEILSNDTMNQKMGGTSGVEIPYYPVKLYLSNGEPNNSNVSAYVALTGETVNIQDAYETKKGFDFTGTKAFDQKNNYRSKSFLTVPLKNHENEIIGAMQLINARDEQGNVISFDKNMQEQVESLSSQGAVALTNKRLVEELKTLFEAFIKLIATAIDKKSEYTGGHCERVPVITMMLADALENTKDGKFKDFTMNPEERYELYIAAWLHDCGKVATPPHVVDKSTKLETIFDRIELIKTRMEILKRDAEIAFLKRQLNGNVPGNFDQMYYDQIKEIDENMQFLESCNIGGEFMLPEKQERVKNIAKQQIYLGDETQPFLSREEVKNLNIPKGTLLPEEREIINDHIVITIEMLEQLPYPKQLKNVPEFAGGHHEKLDGTGYPKGLKGNEMSTQAKIMAIADIYEALTAADRPYKDGKKLSQAMRIMGYMKNDYHIDEELFEIFVKSGVYKKYADKYIADTQIDKVDEDAVLD</sequence>
<dbReference type="CDD" id="cd00077">
    <property type="entry name" value="HDc"/>
    <property type="match status" value="1"/>
</dbReference>
<dbReference type="EMBL" id="UINC01002282">
    <property type="protein sequence ID" value="SUZ94965.1"/>
    <property type="molecule type" value="Genomic_DNA"/>
</dbReference>
<dbReference type="InterPro" id="IPR029016">
    <property type="entry name" value="GAF-like_dom_sf"/>
</dbReference>
<dbReference type="Gene3D" id="3.30.450.40">
    <property type="match status" value="1"/>
</dbReference>
<dbReference type="InterPro" id="IPR003607">
    <property type="entry name" value="HD/PDEase_dom"/>
</dbReference>
<name>A0A381RSV2_9ZZZZ</name>
<dbReference type="InterPro" id="IPR003018">
    <property type="entry name" value="GAF"/>
</dbReference>
<accession>A0A381RSV2</accession>
<evidence type="ECO:0000259" key="1">
    <source>
        <dbReference type="PROSITE" id="PS51832"/>
    </source>
</evidence>
<organism evidence="2">
    <name type="scientific">marine metagenome</name>
    <dbReference type="NCBI Taxonomy" id="408172"/>
    <lineage>
        <taxon>unclassified sequences</taxon>
        <taxon>metagenomes</taxon>
        <taxon>ecological metagenomes</taxon>
    </lineage>
</organism>